<dbReference type="AlphaFoldDB" id="A0A1C7M110"/>
<proteinExistence type="predicted"/>
<accession>A0A1C7M110</accession>
<protein>
    <submittedName>
        <fullName evidence="1">Uncharacterized protein</fullName>
    </submittedName>
</protein>
<reference evidence="1 2" key="1">
    <citation type="submission" date="2016-03" db="EMBL/GenBank/DDBJ databases">
        <title>Whole genome sequencing of Grifola frondosa 9006-11.</title>
        <authorList>
            <person name="Min B."/>
            <person name="Park H."/>
            <person name="Kim J.-G."/>
            <person name="Cho H."/>
            <person name="Oh Y.-L."/>
            <person name="Kong W.-S."/>
            <person name="Choi I.-G."/>
        </authorList>
    </citation>
    <scope>NUCLEOTIDE SEQUENCE [LARGE SCALE GENOMIC DNA]</scope>
    <source>
        <strain evidence="1 2">9006-11</strain>
    </source>
</reference>
<name>A0A1C7M110_GRIFR</name>
<organism evidence="1 2">
    <name type="scientific">Grifola frondosa</name>
    <name type="common">Maitake</name>
    <name type="synonym">Polyporus frondosus</name>
    <dbReference type="NCBI Taxonomy" id="5627"/>
    <lineage>
        <taxon>Eukaryota</taxon>
        <taxon>Fungi</taxon>
        <taxon>Dikarya</taxon>
        <taxon>Basidiomycota</taxon>
        <taxon>Agaricomycotina</taxon>
        <taxon>Agaricomycetes</taxon>
        <taxon>Polyporales</taxon>
        <taxon>Grifolaceae</taxon>
        <taxon>Grifola</taxon>
    </lineage>
</organism>
<evidence type="ECO:0000313" key="2">
    <source>
        <dbReference type="Proteomes" id="UP000092993"/>
    </source>
</evidence>
<dbReference type="EMBL" id="LUGG01000013">
    <property type="protein sequence ID" value="OBZ70592.1"/>
    <property type="molecule type" value="Genomic_DNA"/>
</dbReference>
<gene>
    <name evidence="1" type="ORF">A0H81_09409</name>
</gene>
<keyword evidence="2" id="KW-1185">Reference proteome</keyword>
<sequence length="80" mass="8485">MPGALPAVYVVAAVLGAFGTNMEHLALRPLEIADVVASAALLKFGRVVYCVVSELPPQDSPAVVVDAWQCRHLFPNEGLL</sequence>
<comment type="caution">
    <text evidence="1">The sequence shown here is derived from an EMBL/GenBank/DDBJ whole genome shotgun (WGS) entry which is preliminary data.</text>
</comment>
<evidence type="ECO:0000313" key="1">
    <source>
        <dbReference type="EMBL" id="OBZ70592.1"/>
    </source>
</evidence>
<dbReference type="Proteomes" id="UP000092993">
    <property type="component" value="Unassembled WGS sequence"/>
</dbReference>